<sequence length="135" mass="14487">MSYALSDALQEALYTALSSDPGLALEVGGHVYDALPTGPLPELYVALGPEKVRDASDMGAHGAWHDLSVIVSTDAAGFRSAKRAAAAICDVLDDAALPMTRGRLVSLRFLKADAKRRSGDTRRIEMIFRARVDDE</sequence>
<accession>A0A1N7L4F1</accession>
<evidence type="ECO:0008006" key="3">
    <source>
        <dbReference type="Google" id="ProtNLM"/>
    </source>
</evidence>
<dbReference type="EMBL" id="FTOQ01000002">
    <property type="protein sequence ID" value="SIS68560.1"/>
    <property type="molecule type" value="Genomic_DNA"/>
</dbReference>
<proteinExistence type="predicted"/>
<keyword evidence="2" id="KW-1185">Reference proteome</keyword>
<dbReference type="RefSeq" id="WP_076445761.1">
    <property type="nucleotide sequence ID" value="NZ_FTOQ01000002.1"/>
</dbReference>
<dbReference type="InterPro" id="IPR053745">
    <property type="entry name" value="Viral_Tail_Comp_sf"/>
</dbReference>
<organism evidence="1 2">
    <name type="scientific">Roseivivax lentus</name>
    <dbReference type="NCBI Taxonomy" id="633194"/>
    <lineage>
        <taxon>Bacteria</taxon>
        <taxon>Pseudomonadati</taxon>
        <taxon>Pseudomonadota</taxon>
        <taxon>Alphaproteobacteria</taxon>
        <taxon>Rhodobacterales</taxon>
        <taxon>Roseobacteraceae</taxon>
        <taxon>Roseivivax</taxon>
    </lineage>
</organism>
<dbReference type="OrthoDB" id="7644395at2"/>
<dbReference type="Proteomes" id="UP000186684">
    <property type="component" value="Unassembled WGS sequence"/>
</dbReference>
<dbReference type="STRING" id="633194.SAMN05421759_102356"/>
<name>A0A1N7L4F1_9RHOB</name>
<dbReference type="Pfam" id="PF11367">
    <property type="entry name" value="Tail_completion_gp17"/>
    <property type="match status" value="1"/>
</dbReference>
<dbReference type="InterPro" id="IPR021508">
    <property type="entry name" value="Gp17-like"/>
</dbReference>
<evidence type="ECO:0000313" key="2">
    <source>
        <dbReference type="Proteomes" id="UP000186684"/>
    </source>
</evidence>
<evidence type="ECO:0000313" key="1">
    <source>
        <dbReference type="EMBL" id="SIS68560.1"/>
    </source>
</evidence>
<dbReference type="AlphaFoldDB" id="A0A1N7L4F1"/>
<dbReference type="Gene3D" id="3.30.2000.30">
    <property type="match status" value="1"/>
</dbReference>
<gene>
    <name evidence="1" type="ORF">SAMN05421759_102356</name>
</gene>
<protein>
    <recommendedName>
        <fullName evidence="3">DUF3168 domain-containing protein</fullName>
    </recommendedName>
</protein>
<reference evidence="2" key="1">
    <citation type="submission" date="2017-01" db="EMBL/GenBank/DDBJ databases">
        <authorList>
            <person name="Varghese N."/>
            <person name="Submissions S."/>
        </authorList>
    </citation>
    <scope>NUCLEOTIDE SEQUENCE [LARGE SCALE GENOMIC DNA]</scope>
    <source>
        <strain evidence="2">DSM 29430</strain>
    </source>
</reference>